<protein>
    <submittedName>
        <fullName evidence="2">Uncharacterized protein</fullName>
    </submittedName>
</protein>
<evidence type="ECO:0000313" key="3">
    <source>
        <dbReference type="Proteomes" id="UP001383192"/>
    </source>
</evidence>
<comment type="caution">
    <text evidence="2">The sequence shown here is derived from an EMBL/GenBank/DDBJ whole genome shotgun (WGS) entry which is preliminary data.</text>
</comment>
<evidence type="ECO:0000256" key="1">
    <source>
        <dbReference type="SAM" id="Phobius"/>
    </source>
</evidence>
<proteinExistence type="predicted"/>
<dbReference type="EMBL" id="JAYKXP010000021">
    <property type="protein sequence ID" value="KAK7047166.1"/>
    <property type="molecule type" value="Genomic_DNA"/>
</dbReference>
<sequence length="104" mass="11360">MTASDIIDAVVSFNALKLDDATTFLSFSVYDPLKTGIMGVIYIGYVVVNCIADSVLIYRIYVIWGSRKRNIVLPTIASVAANGMAMIDLIQPCIVLNPEMVKIT</sequence>
<keyword evidence="3" id="KW-1185">Reference proteome</keyword>
<organism evidence="2 3">
    <name type="scientific">Paramarasmius palmivorus</name>
    <dbReference type="NCBI Taxonomy" id="297713"/>
    <lineage>
        <taxon>Eukaryota</taxon>
        <taxon>Fungi</taxon>
        <taxon>Dikarya</taxon>
        <taxon>Basidiomycota</taxon>
        <taxon>Agaricomycotina</taxon>
        <taxon>Agaricomycetes</taxon>
        <taxon>Agaricomycetidae</taxon>
        <taxon>Agaricales</taxon>
        <taxon>Marasmiineae</taxon>
        <taxon>Marasmiaceae</taxon>
        <taxon>Paramarasmius</taxon>
    </lineage>
</organism>
<keyword evidence="1" id="KW-0472">Membrane</keyword>
<reference evidence="2 3" key="1">
    <citation type="submission" date="2024-01" db="EMBL/GenBank/DDBJ databases">
        <title>A draft genome for a cacao thread blight-causing isolate of Paramarasmius palmivorus.</title>
        <authorList>
            <person name="Baruah I.K."/>
            <person name="Bukari Y."/>
            <person name="Amoako-Attah I."/>
            <person name="Meinhardt L.W."/>
            <person name="Bailey B.A."/>
            <person name="Cohen S.P."/>
        </authorList>
    </citation>
    <scope>NUCLEOTIDE SEQUENCE [LARGE SCALE GENOMIC DNA]</scope>
    <source>
        <strain evidence="2 3">GH-12</strain>
    </source>
</reference>
<keyword evidence="1" id="KW-1133">Transmembrane helix</keyword>
<evidence type="ECO:0000313" key="2">
    <source>
        <dbReference type="EMBL" id="KAK7047166.1"/>
    </source>
</evidence>
<name>A0AAW0D495_9AGAR</name>
<dbReference type="Proteomes" id="UP001383192">
    <property type="component" value="Unassembled WGS sequence"/>
</dbReference>
<keyword evidence="1" id="KW-0812">Transmembrane</keyword>
<gene>
    <name evidence="2" type="ORF">VNI00_006832</name>
</gene>
<feature type="transmembrane region" description="Helical" evidence="1">
    <location>
        <begin position="37"/>
        <end position="61"/>
    </location>
</feature>
<dbReference type="AlphaFoldDB" id="A0AAW0D495"/>
<accession>A0AAW0D495</accession>